<feature type="domain" description="Fibronectin type-III" evidence="5">
    <location>
        <begin position="36"/>
        <end position="132"/>
    </location>
</feature>
<feature type="domain" description="Fibronectin type-III" evidence="5">
    <location>
        <begin position="312"/>
        <end position="396"/>
    </location>
</feature>
<evidence type="ECO:0000256" key="3">
    <source>
        <dbReference type="ARBA" id="ARBA00023326"/>
    </source>
</evidence>
<dbReference type="Pfam" id="PF00041">
    <property type="entry name" value="fn3"/>
    <property type="match status" value="2"/>
</dbReference>
<feature type="compositionally biased region" description="Low complexity" evidence="4">
    <location>
        <begin position="16"/>
        <end position="28"/>
    </location>
</feature>
<keyword evidence="3" id="KW-0119">Carbohydrate metabolism</keyword>
<dbReference type="Gene3D" id="2.60.40.10">
    <property type="entry name" value="Immunoglobulins"/>
    <property type="match status" value="5"/>
</dbReference>
<sequence>MRAAFVVGALGVVLTSSPGADPAPSSGALRTASFSDPAPPTDVTTSAADRGLGVSWTAPGEALVSGYQVLVDGSVVTTTSGTGTSATVSGLVNGRAYTVTVRTRTTLAGTTNTGSTASSPVVGTPRDATPPAAPTGVTATRGERQVALSWTAGTEYDVDGYRVLRDGAVVTGLLAGTSHTDTGLTNDQTYDYRVQTHDTSGNWSASSAPAVSATPTDLTPPAVPTGLAAARGEHQVTLSWQPNGEADLASYRVLRDGTEIATVTSGTSYVDTGLTNDQAYAYRLVAVDTHGNRSAATAAVSATPTDLTPPAVPSGVTAVRGDGRVTVSWTADSEPDLASYRVLRNGVEVATVTGTSFTDTGLTNDSDYAYRVVAVDTHGNRSLGSTAVTATPTDLTPPAVPTGLAAVRGDGQVALSWTANTESDLASYRVLRDGTEVATVTGTAYTDSGLTNDQAYAYRLVAVDTHGNRSAASTAVTATPT</sequence>
<dbReference type="PANTHER" id="PTHR13817">
    <property type="entry name" value="TITIN"/>
    <property type="match status" value="1"/>
</dbReference>
<evidence type="ECO:0000313" key="7">
    <source>
        <dbReference type="Proteomes" id="UP000199088"/>
    </source>
</evidence>
<evidence type="ECO:0000256" key="1">
    <source>
        <dbReference type="ARBA" id="ARBA00022737"/>
    </source>
</evidence>
<dbReference type="InterPro" id="IPR003961">
    <property type="entry name" value="FN3_dom"/>
</dbReference>
<name>A0A1H0UHD2_9ACTN</name>
<dbReference type="GO" id="GO:0016798">
    <property type="term" value="F:hydrolase activity, acting on glycosyl bonds"/>
    <property type="evidence" value="ECO:0007669"/>
    <property type="project" value="UniProtKB-KW"/>
</dbReference>
<dbReference type="Pfam" id="PF18370">
    <property type="entry name" value="RGI_lyase"/>
    <property type="match status" value="1"/>
</dbReference>
<dbReference type="PANTHER" id="PTHR13817:SF73">
    <property type="entry name" value="FIBRONECTIN TYPE-III DOMAIN-CONTAINING PROTEIN"/>
    <property type="match status" value="1"/>
</dbReference>
<feature type="domain" description="Fibronectin type-III" evidence="5">
    <location>
        <begin position="220"/>
        <end position="311"/>
    </location>
</feature>
<evidence type="ECO:0000256" key="2">
    <source>
        <dbReference type="ARBA" id="ARBA00023295"/>
    </source>
</evidence>
<dbReference type="InterPro" id="IPR013783">
    <property type="entry name" value="Ig-like_fold"/>
</dbReference>
<gene>
    <name evidence="6" type="ORF">SAMN05660199_04513</name>
</gene>
<feature type="region of interest" description="Disordered" evidence="4">
    <location>
        <begin position="16"/>
        <end position="47"/>
    </location>
</feature>
<organism evidence="6 7">
    <name type="scientific">Klenkia soli</name>
    <dbReference type="NCBI Taxonomy" id="1052260"/>
    <lineage>
        <taxon>Bacteria</taxon>
        <taxon>Bacillati</taxon>
        <taxon>Actinomycetota</taxon>
        <taxon>Actinomycetes</taxon>
        <taxon>Geodermatophilales</taxon>
        <taxon>Geodermatophilaceae</taxon>
        <taxon>Klenkia</taxon>
    </lineage>
</organism>
<evidence type="ECO:0000256" key="4">
    <source>
        <dbReference type="SAM" id="MobiDB-lite"/>
    </source>
</evidence>
<evidence type="ECO:0000313" key="6">
    <source>
        <dbReference type="EMBL" id="SDP65712.1"/>
    </source>
</evidence>
<dbReference type="CDD" id="cd00063">
    <property type="entry name" value="FN3"/>
    <property type="match status" value="2"/>
</dbReference>
<protein>
    <submittedName>
        <fullName evidence="6">Fibronectin type 3 domain-containing protein</fullName>
    </submittedName>
</protein>
<dbReference type="InterPro" id="IPR041624">
    <property type="entry name" value="RGI_lyase"/>
</dbReference>
<dbReference type="Proteomes" id="UP000199088">
    <property type="component" value="Unassembled WGS sequence"/>
</dbReference>
<proteinExistence type="predicted"/>
<reference evidence="7" key="1">
    <citation type="submission" date="2016-10" db="EMBL/GenBank/DDBJ databases">
        <authorList>
            <person name="Varghese N."/>
            <person name="Submissions S."/>
        </authorList>
    </citation>
    <scope>NUCLEOTIDE SEQUENCE [LARGE SCALE GENOMIC DNA]</scope>
    <source>
        <strain evidence="7">DSM 45843</strain>
    </source>
</reference>
<keyword evidence="7" id="KW-1185">Reference proteome</keyword>
<accession>A0A1H0UHD2</accession>
<feature type="non-terminal residue" evidence="6">
    <location>
        <position position="481"/>
    </location>
</feature>
<dbReference type="SMART" id="SM00060">
    <property type="entry name" value="FN3"/>
    <property type="match status" value="5"/>
</dbReference>
<dbReference type="InterPro" id="IPR036116">
    <property type="entry name" value="FN3_sf"/>
</dbReference>
<keyword evidence="2" id="KW-0326">Glycosidase</keyword>
<keyword evidence="3" id="KW-0624">Polysaccharide degradation</keyword>
<feature type="region of interest" description="Disordered" evidence="4">
    <location>
        <begin position="105"/>
        <end position="140"/>
    </location>
</feature>
<dbReference type="AlphaFoldDB" id="A0A1H0UHD2"/>
<dbReference type="EMBL" id="FNIR01000020">
    <property type="protein sequence ID" value="SDP65712.1"/>
    <property type="molecule type" value="Genomic_DNA"/>
</dbReference>
<keyword evidence="1" id="KW-0677">Repeat</keyword>
<keyword evidence="2" id="KW-0378">Hydrolase</keyword>
<feature type="domain" description="Fibronectin type-III" evidence="5">
    <location>
        <begin position="133"/>
        <end position="217"/>
    </location>
</feature>
<dbReference type="PROSITE" id="PS50853">
    <property type="entry name" value="FN3"/>
    <property type="match status" value="5"/>
</dbReference>
<dbReference type="GO" id="GO:0000272">
    <property type="term" value="P:polysaccharide catabolic process"/>
    <property type="evidence" value="ECO:0007669"/>
    <property type="project" value="UniProtKB-KW"/>
</dbReference>
<dbReference type="STRING" id="1052260.SAMN05660199_04513"/>
<dbReference type="InterPro" id="IPR050964">
    <property type="entry name" value="Striated_Muscle_Regulatory"/>
</dbReference>
<feature type="domain" description="Fibronectin type-III" evidence="5">
    <location>
        <begin position="397"/>
        <end position="481"/>
    </location>
</feature>
<evidence type="ECO:0000259" key="5">
    <source>
        <dbReference type="PROSITE" id="PS50853"/>
    </source>
</evidence>
<dbReference type="SUPFAM" id="SSF49265">
    <property type="entry name" value="Fibronectin type III"/>
    <property type="match status" value="4"/>
</dbReference>